<dbReference type="PANTHER" id="PTHR11475">
    <property type="entry name" value="OXIDASE/PEROXIDASE"/>
    <property type="match status" value="1"/>
</dbReference>
<dbReference type="EMBL" id="JAVYJV010000056">
    <property type="protein sequence ID" value="KAK4337081.1"/>
    <property type="molecule type" value="Genomic_DNA"/>
</dbReference>
<dbReference type="GO" id="GO:0004601">
    <property type="term" value="F:peroxidase activity"/>
    <property type="evidence" value="ECO:0007669"/>
    <property type="project" value="InterPro"/>
</dbReference>
<dbReference type="CDD" id="cd09823">
    <property type="entry name" value="peroxinectin_like"/>
    <property type="match status" value="1"/>
</dbReference>
<dbReference type="GO" id="GO:0020037">
    <property type="term" value="F:heme binding"/>
    <property type="evidence" value="ECO:0007669"/>
    <property type="project" value="InterPro"/>
</dbReference>
<dbReference type="SUPFAM" id="SSF48113">
    <property type="entry name" value="Heme-dependent peroxidases"/>
    <property type="match status" value="1"/>
</dbReference>
<dbReference type="PROSITE" id="PS50292">
    <property type="entry name" value="PEROXIDASE_3"/>
    <property type="match status" value="1"/>
</dbReference>
<reference evidence="1" key="1">
    <citation type="submission" date="2023-12" db="EMBL/GenBank/DDBJ databases">
        <title>Genome assembly of Anisodus tanguticus.</title>
        <authorList>
            <person name="Wang Y.-J."/>
        </authorList>
    </citation>
    <scope>NUCLEOTIDE SEQUENCE</scope>
    <source>
        <strain evidence="1">KB-2021</strain>
        <tissue evidence="1">Leaf</tissue>
    </source>
</reference>
<dbReference type="GO" id="GO:0006979">
    <property type="term" value="P:response to oxidative stress"/>
    <property type="evidence" value="ECO:0007669"/>
    <property type="project" value="InterPro"/>
</dbReference>
<proteinExistence type="predicted"/>
<dbReference type="InterPro" id="IPR010255">
    <property type="entry name" value="Haem_peroxidase_sf"/>
</dbReference>
<gene>
    <name evidence="1" type="ORF">RND71_043681</name>
</gene>
<dbReference type="Proteomes" id="UP001291623">
    <property type="component" value="Unassembled WGS sequence"/>
</dbReference>
<evidence type="ECO:0000313" key="1">
    <source>
        <dbReference type="EMBL" id="KAK4337081.1"/>
    </source>
</evidence>
<dbReference type="Pfam" id="PF05821">
    <property type="entry name" value="NDUF_B8"/>
    <property type="match status" value="1"/>
</dbReference>
<dbReference type="InterPro" id="IPR019791">
    <property type="entry name" value="Haem_peroxidase_animal"/>
</dbReference>
<organism evidence="1 2">
    <name type="scientific">Anisodus tanguticus</name>
    <dbReference type="NCBI Taxonomy" id="243964"/>
    <lineage>
        <taxon>Eukaryota</taxon>
        <taxon>Viridiplantae</taxon>
        <taxon>Streptophyta</taxon>
        <taxon>Embryophyta</taxon>
        <taxon>Tracheophyta</taxon>
        <taxon>Spermatophyta</taxon>
        <taxon>Magnoliopsida</taxon>
        <taxon>eudicotyledons</taxon>
        <taxon>Gunneridae</taxon>
        <taxon>Pentapetalae</taxon>
        <taxon>asterids</taxon>
        <taxon>lamiids</taxon>
        <taxon>Solanales</taxon>
        <taxon>Solanaceae</taxon>
        <taxon>Solanoideae</taxon>
        <taxon>Hyoscyameae</taxon>
        <taxon>Anisodus</taxon>
    </lineage>
</organism>
<comment type="caution">
    <text evidence="1">The sequence shown here is derived from an EMBL/GenBank/DDBJ whole genome shotgun (WGS) entry which is preliminary data.</text>
</comment>
<dbReference type="AlphaFoldDB" id="A0AAE1QPN4"/>
<dbReference type="GO" id="GO:0005739">
    <property type="term" value="C:mitochondrion"/>
    <property type="evidence" value="ECO:0007669"/>
    <property type="project" value="InterPro"/>
</dbReference>
<dbReference type="InterPro" id="IPR008699">
    <property type="entry name" value="NDUFB8"/>
</dbReference>
<dbReference type="InterPro" id="IPR037120">
    <property type="entry name" value="Haem_peroxidase_sf_animal"/>
</dbReference>
<accession>A0AAE1QPN4</accession>
<dbReference type="Pfam" id="PF03098">
    <property type="entry name" value="An_peroxidase"/>
    <property type="match status" value="1"/>
</dbReference>
<dbReference type="PANTHER" id="PTHR11475:SF134">
    <property type="entry name" value="LD42267P"/>
    <property type="match status" value="1"/>
</dbReference>
<keyword evidence="2" id="KW-1185">Reference proteome</keyword>
<dbReference type="Gene3D" id="1.10.640.10">
    <property type="entry name" value="Haem peroxidase domain superfamily, animal type"/>
    <property type="match status" value="1"/>
</dbReference>
<sequence>MSDCDNDGIFFEDDLLKIGEAIINVSNDFYEQNELAESTQVVVKQRVVQTPDSPGWYYAAFARTKISPQWGSSSMPFHRYLPAEYSDKISSPKSSIFYNNLENNNNEETIEIIRPLRKKTKPRSKREIKSSVNMESQDTILVGNVFKDSENLFGEKQNYDSTYFDSSDWINNGSKRKLSKRFAENDQVDRSFGLPNVRTVALALHTSNKKDQDNFGHLTVLMAFFTQFVFHDLAHVAQSVGHKGHRIKCCNIEENDKYSKHPECWPISIAKNDPIFTNLKQSCMEYVRSSPTIRVGCTLGPREQINQVTSFIDGSTIYGSSEEEAKSLRLFTDGLLKGQFINDNNNKKKKNFSNQLLPAIETSQDCRSKNRTRCFKAGDIRVNENIGLTIMHTLWARKHNRIATGLKKVNPEWTDEKLYQEARKIVGAQLQHIIYNELLPVILGEEAVNEFNLKPLKTGFYYGYDIDLNPSVSNALAVAVMPFIYTMLPEKLERYTESLQKTGVKKMSDTYFNPSELYNYEMFDEYILGLMNQNAKNPNLFYNNEMTNSISKQMKEALDLISVIIQQGRDHAIPSYTEWRKNCKLKPQSINDFNDLQNIMTSSTIQKLSSVYRNPRIPCKSLPSLDLVHWRERGDFVGKWKPNPYPRTKEEMEISAKNHNMIVEDYVPCDESTGMGDYPHIHPHVYENRPYAYDYDYPYRRVNYGEQVPEYYHVDSFAPYEPYDQKS</sequence>
<protein>
    <submittedName>
        <fullName evidence="1">Uncharacterized protein</fullName>
    </submittedName>
</protein>
<evidence type="ECO:0000313" key="2">
    <source>
        <dbReference type="Proteomes" id="UP001291623"/>
    </source>
</evidence>
<name>A0AAE1QPN4_9SOLA</name>